<gene>
    <name evidence="1" type="ORF">SDC9_74448</name>
</gene>
<proteinExistence type="predicted"/>
<organism evidence="1">
    <name type="scientific">bioreactor metagenome</name>
    <dbReference type="NCBI Taxonomy" id="1076179"/>
    <lineage>
        <taxon>unclassified sequences</taxon>
        <taxon>metagenomes</taxon>
        <taxon>ecological metagenomes</taxon>
    </lineage>
</organism>
<dbReference type="EMBL" id="VSSQ01005120">
    <property type="protein sequence ID" value="MPM27932.1"/>
    <property type="molecule type" value="Genomic_DNA"/>
</dbReference>
<evidence type="ECO:0000313" key="1">
    <source>
        <dbReference type="EMBL" id="MPM27932.1"/>
    </source>
</evidence>
<comment type="caution">
    <text evidence="1">The sequence shown here is derived from an EMBL/GenBank/DDBJ whole genome shotgun (WGS) entry which is preliminary data.</text>
</comment>
<sequence length="93" mass="10986">MEYIAKILGEIREMFLRLGFHIEEINGEINYVYNDLYCIPHYIEHIGFFVEYADSFEQAKKNLHEDGDSYRLDIGEVVILDGLEKEIRKNIEG</sequence>
<name>A0A644YH38_9ZZZZ</name>
<protein>
    <submittedName>
        <fullName evidence="1">Uncharacterized protein</fullName>
    </submittedName>
</protein>
<accession>A0A644YH38</accession>
<dbReference type="AlphaFoldDB" id="A0A644YH38"/>
<reference evidence="1" key="1">
    <citation type="submission" date="2019-08" db="EMBL/GenBank/DDBJ databases">
        <authorList>
            <person name="Kucharzyk K."/>
            <person name="Murdoch R.W."/>
            <person name="Higgins S."/>
            <person name="Loffler F."/>
        </authorList>
    </citation>
    <scope>NUCLEOTIDE SEQUENCE</scope>
</reference>